<protein>
    <recommendedName>
        <fullName evidence="3">XRE family transcriptional regulator</fullName>
    </recommendedName>
</protein>
<dbReference type="EMBL" id="CABWIC010000007">
    <property type="protein sequence ID" value="VWL91525.1"/>
    <property type="molecule type" value="Genomic_DNA"/>
</dbReference>
<dbReference type="OrthoDB" id="9972447at2"/>
<evidence type="ECO:0000313" key="2">
    <source>
        <dbReference type="Proteomes" id="UP000405524"/>
    </source>
</evidence>
<accession>A0A5K1ISI8</accession>
<gene>
    <name evidence="1" type="ORF">JKKLCJKK_00346</name>
</gene>
<dbReference type="Gene3D" id="1.10.260.40">
    <property type="entry name" value="lambda repressor-like DNA-binding domains"/>
    <property type="match status" value="1"/>
</dbReference>
<reference evidence="1 2" key="1">
    <citation type="submission" date="2019-10" db="EMBL/GenBank/DDBJ databases">
        <authorList>
            <person name="Wolf R A."/>
        </authorList>
    </citation>
    <scope>NUCLEOTIDE SEQUENCE [LARGE SCALE GENOMIC DNA]</scope>
    <source>
        <strain evidence="1">Collinsella_intestinalis_DSM_13632</strain>
    </source>
</reference>
<sequence>MAENNFRAARRASDITLESAGEICEISRVTYQQKETNPGNFRLSELKALYEALSDTSKDIIRQAVVFFICGDDYIKRN</sequence>
<dbReference type="AlphaFoldDB" id="A0A5K1ISI8"/>
<name>A0A5K1ISI8_9ACTN</name>
<dbReference type="Proteomes" id="UP000405524">
    <property type="component" value="Unassembled WGS sequence"/>
</dbReference>
<dbReference type="GeneID" id="77465337"/>
<dbReference type="GO" id="GO:0003677">
    <property type="term" value="F:DNA binding"/>
    <property type="evidence" value="ECO:0007669"/>
    <property type="project" value="InterPro"/>
</dbReference>
<evidence type="ECO:0008006" key="3">
    <source>
        <dbReference type="Google" id="ProtNLM"/>
    </source>
</evidence>
<organism evidence="1 2">
    <name type="scientific">Collinsella intestinalis</name>
    <dbReference type="NCBI Taxonomy" id="147207"/>
    <lineage>
        <taxon>Bacteria</taxon>
        <taxon>Bacillati</taxon>
        <taxon>Actinomycetota</taxon>
        <taxon>Coriobacteriia</taxon>
        <taxon>Coriobacteriales</taxon>
        <taxon>Coriobacteriaceae</taxon>
        <taxon>Collinsella</taxon>
    </lineage>
</organism>
<dbReference type="InterPro" id="IPR010982">
    <property type="entry name" value="Lambda_DNA-bd_dom_sf"/>
</dbReference>
<evidence type="ECO:0000313" key="1">
    <source>
        <dbReference type="EMBL" id="VWL91525.1"/>
    </source>
</evidence>
<dbReference type="SUPFAM" id="SSF47413">
    <property type="entry name" value="lambda repressor-like DNA-binding domains"/>
    <property type="match status" value="1"/>
</dbReference>
<proteinExistence type="predicted"/>
<dbReference type="RefSeq" id="WP_152063083.1">
    <property type="nucleotide sequence ID" value="NZ_CABWIC010000007.1"/>
</dbReference>